<protein>
    <recommendedName>
        <fullName evidence="5">Thioredoxin domain-containing protein</fullName>
    </recommendedName>
</protein>
<gene>
    <name evidence="6" type="ORF">CK503_08305</name>
</gene>
<comment type="caution">
    <text evidence="6">The sequence shown here is derived from an EMBL/GenBank/DDBJ whole genome shotgun (WGS) entry which is preliminary data.</text>
</comment>
<sequence>MLILCLLFYILVALKSQKFNIDEMKKYSWLLILLLAVGSIACGNGEEKSQTEETAAVETDQSNNSDAQYVEQATFTDFDGNEVSVSDFEGKVVLIDFWETWCKPCLASFPTMQDVQEEYPEDFVVLAVTPGFTDTQEDAEAFARKNDYTFEYLMDSNNLHRKLGVQGIPFKVYVDAEGNFIEKSMGTSGPKGDYKKLKKIIEEHK</sequence>
<dbReference type="GO" id="GO:0030313">
    <property type="term" value="C:cell envelope"/>
    <property type="evidence" value="ECO:0007669"/>
    <property type="project" value="UniProtKB-SubCell"/>
</dbReference>
<keyword evidence="3" id="KW-1015">Disulfide bond</keyword>
<dbReference type="GO" id="GO:0016491">
    <property type="term" value="F:oxidoreductase activity"/>
    <property type="evidence" value="ECO:0007669"/>
    <property type="project" value="InterPro"/>
</dbReference>
<evidence type="ECO:0000313" key="6">
    <source>
        <dbReference type="EMBL" id="PAU94206.1"/>
    </source>
</evidence>
<comment type="subcellular location">
    <subcellularLocation>
        <location evidence="1">Cell envelope</location>
    </subcellularLocation>
</comment>
<evidence type="ECO:0000256" key="2">
    <source>
        <dbReference type="ARBA" id="ARBA00022748"/>
    </source>
</evidence>
<dbReference type="CDD" id="cd02966">
    <property type="entry name" value="TlpA_like_family"/>
    <property type="match status" value="1"/>
</dbReference>
<dbReference type="InterPro" id="IPR036249">
    <property type="entry name" value="Thioredoxin-like_sf"/>
</dbReference>
<evidence type="ECO:0000256" key="1">
    <source>
        <dbReference type="ARBA" id="ARBA00004196"/>
    </source>
</evidence>
<keyword evidence="7" id="KW-1185">Reference proteome</keyword>
<evidence type="ECO:0000256" key="4">
    <source>
        <dbReference type="ARBA" id="ARBA00023284"/>
    </source>
</evidence>
<dbReference type="InterPro" id="IPR050553">
    <property type="entry name" value="Thioredoxin_ResA/DsbE_sf"/>
</dbReference>
<dbReference type="PANTHER" id="PTHR42852">
    <property type="entry name" value="THIOL:DISULFIDE INTERCHANGE PROTEIN DSBE"/>
    <property type="match status" value="1"/>
</dbReference>
<evidence type="ECO:0000313" key="7">
    <source>
        <dbReference type="Proteomes" id="UP000218831"/>
    </source>
</evidence>
<dbReference type="OrthoDB" id="9815205at2"/>
<dbReference type="PANTHER" id="PTHR42852:SF6">
    <property type="entry name" value="THIOL:DISULFIDE INTERCHANGE PROTEIN DSBE"/>
    <property type="match status" value="1"/>
</dbReference>
<dbReference type="GO" id="GO:0017004">
    <property type="term" value="P:cytochrome complex assembly"/>
    <property type="evidence" value="ECO:0007669"/>
    <property type="project" value="UniProtKB-KW"/>
</dbReference>
<dbReference type="SUPFAM" id="SSF52833">
    <property type="entry name" value="Thioredoxin-like"/>
    <property type="match status" value="1"/>
</dbReference>
<dbReference type="Pfam" id="PF00578">
    <property type="entry name" value="AhpC-TSA"/>
    <property type="match status" value="1"/>
</dbReference>
<evidence type="ECO:0000256" key="3">
    <source>
        <dbReference type="ARBA" id="ARBA00023157"/>
    </source>
</evidence>
<dbReference type="InterPro" id="IPR000866">
    <property type="entry name" value="AhpC/TSA"/>
</dbReference>
<reference evidence="6 7" key="1">
    <citation type="submission" date="2017-08" db="EMBL/GenBank/DDBJ databases">
        <title>Aliifodinibius alkalisoli sp. nov., isolated from saline alkaline soil.</title>
        <authorList>
            <person name="Liu D."/>
            <person name="Zhang G."/>
        </authorList>
    </citation>
    <scope>NUCLEOTIDE SEQUENCE [LARGE SCALE GENOMIC DNA]</scope>
    <source>
        <strain evidence="6 7">WN023</strain>
    </source>
</reference>
<name>A0A2A2G8Y0_9BACT</name>
<dbReference type="EMBL" id="NSKE01000005">
    <property type="protein sequence ID" value="PAU94206.1"/>
    <property type="molecule type" value="Genomic_DNA"/>
</dbReference>
<feature type="domain" description="Thioredoxin" evidence="5">
    <location>
        <begin position="64"/>
        <end position="205"/>
    </location>
</feature>
<keyword evidence="4" id="KW-0676">Redox-active center</keyword>
<dbReference type="InterPro" id="IPR013766">
    <property type="entry name" value="Thioredoxin_domain"/>
</dbReference>
<accession>A0A2A2G8Y0</accession>
<organism evidence="6 7">
    <name type="scientific">Fodinibius salipaludis</name>
    <dbReference type="NCBI Taxonomy" id="2032627"/>
    <lineage>
        <taxon>Bacteria</taxon>
        <taxon>Pseudomonadati</taxon>
        <taxon>Balneolota</taxon>
        <taxon>Balneolia</taxon>
        <taxon>Balneolales</taxon>
        <taxon>Balneolaceae</taxon>
        <taxon>Fodinibius</taxon>
    </lineage>
</organism>
<dbReference type="AlphaFoldDB" id="A0A2A2G8Y0"/>
<keyword evidence="2" id="KW-0201">Cytochrome c-type biogenesis</keyword>
<dbReference type="GO" id="GO:0016209">
    <property type="term" value="F:antioxidant activity"/>
    <property type="evidence" value="ECO:0007669"/>
    <property type="project" value="InterPro"/>
</dbReference>
<proteinExistence type="predicted"/>
<evidence type="ECO:0000259" key="5">
    <source>
        <dbReference type="PROSITE" id="PS51352"/>
    </source>
</evidence>
<dbReference type="Proteomes" id="UP000218831">
    <property type="component" value="Unassembled WGS sequence"/>
</dbReference>
<dbReference type="PROSITE" id="PS51352">
    <property type="entry name" value="THIOREDOXIN_2"/>
    <property type="match status" value="1"/>
</dbReference>
<dbReference type="Gene3D" id="3.40.30.10">
    <property type="entry name" value="Glutaredoxin"/>
    <property type="match status" value="1"/>
</dbReference>